<proteinExistence type="predicted"/>
<feature type="compositionally biased region" description="Polar residues" evidence="1">
    <location>
        <begin position="173"/>
        <end position="186"/>
    </location>
</feature>
<protein>
    <submittedName>
        <fullName evidence="2">Uncharacterized protein</fullName>
    </submittedName>
</protein>
<dbReference type="EMBL" id="HBHX01071143">
    <property type="protein sequence ID" value="CAE0152176.1"/>
    <property type="molecule type" value="Transcribed_RNA"/>
</dbReference>
<organism evidence="2">
    <name type="scientific">Haptolina ericina</name>
    <dbReference type="NCBI Taxonomy" id="156174"/>
    <lineage>
        <taxon>Eukaryota</taxon>
        <taxon>Haptista</taxon>
        <taxon>Haptophyta</taxon>
        <taxon>Prymnesiophyceae</taxon>
        <taxon>Prymnesiales</taxon>
        <taxon>Prymnesiaceae</taxon>
        <taxon>Haptolina</taxon>
    </lineage>
</organism>
<evidence type="ECO:0000313" key="2">
    <source>
        <dbReference type="EMBL" id="CAE0152176.1"/>
    </source>
</evidence>
<gene>
    <name evidence="2" type="ORF">HERI1096_LOCUS39336</name>
</gene>
<feature type="region of interest" description="Disordered" evidence="1">
    <location>
        <begin position="158"/>
        <end position="205"/>
    </location>
</feature>
<accession>A0A7S3C4I4</accession>
<sequence>MVSALFMGITECQIRMGITENPDNLLGDELDNASMALFSYAIDTDNPEPLAVMYEWAPDYQMLPPGQPVPDDTEFAPVSEYALGVAEVSGAQRCLRFLQKRNQRSGDGGSPVGGNLGEGFAVSGPQLVEQRVQRARSSRWLDVASEHGRHLIAQRVERARSGKGGGGAADPSLNCTAASRSQTDTSADPRRARDARMTTGSLIEA</sequence>
<dbReference type="AlphaFoldDB" id="A0A7S3C4I4"/>
<feature type="compositionally biased region" description="Basic and acidic residues" evidence="1">
    <location>
        <begin position="187"/>
        <end position="196"/>
    </location>
</feature>
<reference evidence="2" key="1">
    <citation type="submission" date="2021-01" db="EMBL/GenBank/DDBJ databases">
        <authorList>
            <person name="Corre E."/>
            <person name="Pelletier E."/>
            <person name="Niang G."/>
            <person name="Scheremetjew M."/>
            <person name="Finn R."/>
            <person name="Kale V."/>
            <person name="Holt S."/>
            <person name="Cochrane G."/>
            <person name="Meng A."/>
            <person name="Brown T."/>
            <person name="Cohen L."/>
        </authorList>
    </citation>
    <scope>NUCLEOTIDE SEQUENCE</scope>
    <source>
        <strain evidence="2">CCMP281</strain>
    </source>
</reference>
<name>A0A7S3C4I4_9EUKA</name>
<evidence type="ECO:0000256" key="1">
    <source>
        <dbReference type="SAM" id="MobiDB-lite"/>
    </source>
</evidence>